<dbReference type="EMBL" id="JFBM01000034">
    <property type="protein sequence ID" value="KFU77258.1"/>
    <property type="molecule type" value="Genomic_DNA"/>
</dbReference>
<feature type="transmembrane region" description="Helical" evidence="1">
    <location>
        <begin position="129"/>
        <end position="151"/>
    </location>
</feature>
<evidence type="ECO:0000256" key="1">
    <source>
        <dbReference type="SAM" id="Phobius"/>
    </source>
</evidence>
<evidence type="ECO:0000313" key="5">
    <source>
        <dbReference type="Proteomes" id="UP000256220"/>
    </source>
</evidence>
<feature type="transmembrane region" description="Helical" evidence="1">
    <location>
        <begin position="196"/>
        <end position="222"/>
    </location>
</feature>
<dbReference type="AlphaFoldDB" id="A0A2P2FKK6"/>
<comment type="caution">
    <text evidence="4">The sequence shown here is derived from an EMBL/GenBank/DDBJ whole genome shotgun (WGS) entry which is preliminary data.</text>
</comment>
<protein>
    <submittedName>
        <fullName evidence="4">Membrane protein</fullName>
    </submittedName>
</protein>
<feature type="transmembrane region" description="Helical" evidence="1">
    <location>
        <begin position="157"/>
        <end position="175"/>
    </location>
</feature>
<keyword evidence="5" id="KW-1185">Reference proteome</keyword>
<keyword evidence="1" id="KW-0812">Transmembrane</keyword>
<feature type="transmembrane region" description="Helical" evidence="1">
    <location>
        <begin position="77"/>
        <end position="98"/>
    </location>
</feature>
<feature type="signal peptide" evidence="2">
    <location>
        <begin position="1"/>
        <end position="26"/>
    </location>
</feature>
<feature type="transmembrane region" description="Helical" evidence="1">
    <location>
        <begin position="234"/>
        <end position="252"/>
    </location>
</feature>
<evidence type="ECO:0000259" key="3">
    <source>
        <dbReference type="Pfam" id="PF19124"/>
    </source>
</evidence>
<feature type="transmembrane region" description="Helical" evidence="1">
    <location>
        <begin position="314"/>
        <end position="336"/>
    </location>
</feature>
<accession>A0A2P2FKK6</accession>
<keyword evidence="1" id="KW-1133">Transmembrane helix</keyword>
<proteinExistence type="predicted"/>
<dbReference type="Pfam" id="PF19124">
    <property type="entry name" value="DUF5808"/>
    <property type="match status" value="1"/>
</dbReference>
<dbReference type="RefSeq" id="WP_034318782.1">
    <property type="nucleotide sequence ID" value="NZ_JFBM01000034.1"/>
</dbReference>
<keyword evidence="1" id="KW-0472">Membrane</keyword>
<evidence type="ECO:0000256" key="2">
    <source>
        <dbReference type="SAM" id="SignalP"/>
    </source>
</evidence>
<evidence type="ECO:0000313" key="4">
    <source>
        <dbReference type="EMBL" id="KFU77258.1"/>
    </source>
</evidence>
<organism evidence="4 5">
    <name type="scientific">Amycolatopsis lurida NRRL 2430</name>
    <dbReference type="NCBI Taxonomy" id="1460371"/>
    <lineage>
        <taxon>Bacteria</taxon>
        <taxon>Bacillati</taxon>
        <taxon>Actinomycetota</taxon>
        <taxon>Actinomycetes</taxon>
        <taxon>Pseudonocardiales</taxon>
        <taxon>Pseudonocardiaceae</taxon>
        <taxon>Amycolatopsis</taxon>
    </lineage>
</organism>
<gene>
    <name evidence="4" type="ORF">BB31_31380</name>
</gene>
<feature type="chain" id="PRO_5038356722" evidence="2">
    <location>
        <begin position="27"/>
        <end position="341"/>
    </location>
</feature>
<reference evidence="4 5" key="1">
    <citation type="journal article" date="2014" name="Genome Announc.">
        <title>Draft Genome Sequence of Amycolatopsis lurida NRRL 2430, Producer of the Glycopeptide Family Antibiotic Ristocetin.</title>
        <authorList>
            <person name="Kwun M.J."/>
            <person name="Hong H.J."/>
        </authorList>
    </citation>
    <scope>NUCLEOTIDE SEQUENCE [LARGE SCALE GENOMIC DNA]</scope>
    <source>
        <strain evidence="4 5">NRRL 2430</strain>
    </source>
</reference>
<name>A0A2P2FKK6_AMYLU</name>
<feature type="domain" description="DUF5808" evidence="3">
    <location>
        <begin position="291"/>
        <end position="316"/>
    </location>
</feature>
<dbReference type="Proteomes" id="UP000256220">
    <property type="component" value="Unassembled WGS sequence"/>
</dbReference>
<dbReference type="InterPro" id="IPR043831">
    <property type="entry name" value="DUF5808"/>
</dbReference>
<sequence>MTGPLWLNLALIAFTAATFASAPALARPTLPFGVRVPARRTGEAVILRARRRYNRGIAAGAVAACAVVLIDEIAPEVVLVGLVATYSLLGGLASRAIAAAKRQEGWYAGARQAVTTDTSLRSDPVRPQWILLAPAVLLTVVTAAIGLAVGTANFSTVLTQILVVVLIPPLTIAISRARPEIDAAQPSASASRYREYLHGVLSLLLVSAGCVTATMLVVSLQLWEVVETTVPTTIVGYLPLLAAFIAWIVFSVRAGDAGHRLTPTGDEPETRYEQRDDDRYWHAAGMVYLNRNDPALLVHRRVGTYWTLNLGHPIAWVVLAAVAVAGVLAGLGIVTLPEKGA</sequence>
<keyword evidence="2" id="KW-0732">Signal</keyword>